<feature type="transmembrane region" description="Helical" evidence="6">
    <location>
        <begin position="54"/>
        <end position="75"/>
    </location>
</feature>
<reference evidence="8" key="1">
    <citation type="submission" date="2023-01" db="EMBL/GenBank/DDBJ databases">
        <title>Draft genome sequence of Nocardiopsis sp. LSu2-4 isolated from halophytes.</title>
        <authorList>
            <person name="Duangmal K."/>
            <person name="Chantavorakit T."/>
        </authorList>
    </citation>
    <scope>NUCLEOTIDE SEQUENCE</scope>
    <source>
        <strain evidence="8">LSu2-4</strain>
    </source>
</reference>
<comment type="subcellular location">
    <subcellularLocation>
        <location evidence="1">Cell membrane</location>
        <topology evidence="1">Multi-pass membrane protein</topology>
    </subcellularLocation>
</comment>
<evidence type="ECO:0000256" key="4">
    <source>
        <dbReference type="ARBA" id="ARBA00022989"/>
    </source>
</evidence>
<evidence type="ECO:0000256" key="6">
    <source>
        <dbReference type="SAM" id="Phobius"/>
    </source>
</evidence>
<keyword evidence="4 6" id="KW-1133">Transmembrane helix</keyword>
<keyword evidence="3 6" id="KW-0812">Transmembrane</keyword>
<dbReference type="InterPro" id="IPR023845">
    <property type="entry name" value="DUF3817_TM"/>
</dbReference>
<feature type="domain" description="DUF3817" evidence="7">
    <location>
        <begin position="19"/>
        <end position="104"/>
    </location>
</feature>
<feature type="transmembrane region" description="Helical" evidence="6">
    <location>
        <begin position="20"/>
        <end position="42"/>
    </location>
</feature>
<dbReference type="Proteomes" id="UP001165685">
    <property type="component" value="Unassembled WGS sequence"/>
</dbReference>
<keyword evidence="2" id="KW-1003">Cell membrane</keyword>
<dbReference type="PANTHER" id="PTHR40077">
    <property type="entry name" value="MEMBRANE PROTEIN-RELATED"/>
    <property type="match status" value="1"/>
</dbReference>
<evidence type="ECO:0000256" key="1">
    <source>
        <dbReference type="ARBA" id="ARBA00004651"/>
    </source>
</evidence>
<proteinExistence type="predicted"/>
<organism evidence="8 9">
    <name type="scientific">Nocardiopsis suaedae</name>
    <dbReference type="NCBI Taxonomy" id="3018444"/>
    <lineage>
        <taxon>Bacteria</taxon>
        <taxon>Bacillati</taxon>
        <taxon>Actinomycetota</taxon>
        <taxon>Actinomycetes</taxon>
        <taxon>Streptosporangiales</taxon>
        <taxon>Nocardiopsidaceae</taxon>
        <taxon>Nocardiopsis</taxon>
    </lineage>
</organism>
<keyword evidence="9" id="KW-1185">Reference proteome</keyword>
<accession>A0ABT4TGM9</accession>
<dbReference type="NCBIfam" id="TIGR03954">
    <property type="entry name" value="integ_memb_HG"/>
    <property type="match status" value="1"/>
</dbReference>
<comment type="caution">
    <text evidence="8">The sequence shown here is derived from an EMBL/GenBank/DDBJ whole genome shotgun (WGS) entry which is preliminary data.</text>
</comment>
<keyword evidence="5 6" id="KW-0472">Membrane</keyword>
<evidence type="ECO:0000313" key="9">
    <source>
        <dbReference type="Proteomes" id="UP001165685"/>
    </source>
</evidence>
<dbReference type="PANTHER" id="PTHR40077:SF1">
    <property type="entry name" value="MEMBRANE PROTEIN"/>
    <property type="match status" value="1"/>
</dbReference>
<dbReference type="RefSeq" id="WP_270676278.1">
    <property type="nucleotide sequence ID" value="NZ_JAQFWP010000005.1"/>
</dbReference>
<name>A0ABT4TGM9_9ACTN</name>
<evidence type="ECO:0000256" key="2">
    <source>
        <dbReference type="ARBA" id="ARBA00022475"/>
    </source>
</evidence>
<evidence type="ECO:0000256" key="3">
    <source>
        <dbReference type="ARBA" id="ARBA00022692"/>
    </source>
</evidence>
<dbReference type="EMBL" id="JAQFWP010000005">
    <property type="protein sequence ID" value="MDA2803801.1"/>
    <property type="molecule type" value="Genomic_DNA"/>
</dbReference>
<evidence type="ECO:0000313" key="8">
    <source>
        <dbReference type="EMBL" id="MDA2803801.1"/>
    </source>
</evidence>
<evidence type="ECO:0000259" key="7">
    <source>
        <dbReference type="Pfam" id="PF12823"/>
    </source>
</evidence>
<sequence length="122" mass="13094">MPTAPVSTRTDLHRRSLLAAFRWMAAIEAVTWAGLLVGMFFKYVAVGDDIGVRVFGPLHGVAFIGYVAVALAAWYRLRWGLWTGLIGLAASIPPLGTVVFERVAAARGLLDPAARAEADRSA</sequence>
<feature type="transmembrane region" description="Helical" evidence="6">
    <location>
        <begin position="81"/>
        <end position="100"/>
    </location>
</feature>
<dbReference type="Pfam" id="PF12823">
    <property type="entry name" value="DUF3817"/>
    <property type="match status" value="1"/>
</dbReference>
<gene>
    <name evidence="8" type="ORF">O4U47_04695</name>
</gene>
<protein>
    <submittedName>
        <fullName evidence="8">DUF3817 domain-containing protein</fullName>
    </submittedName>
</protein>
<evidence type="ECO:0000256" key="5">
    <source>
        <dbReference type="ARBA" id="ARBA00023136"/>
    </source>
</evidence>